<evidence type="ECO:0000313" key="1">
    <source>
        <dbReference type="EMBL" id="KAL3314925.1"/>
    </source>
</evidence>
<comment type="caution">
    <text evidence="1">The sequence shown here is derived from an EMBL/GenBank/DDBJ whole genome shotgun (WGS) entry which is preliminary data.</text>
</comment>
<gene>
    <name evidence="1" type="ORF">Ciccas_006446</name>
</gene>
<accession>A0ABD2Q5Q8</accession>
<keyword evidence="2" id="KW-1185">Reference proteome</keyword>
<dbReference type="Gene3D" id="3.90.1290.10">
    <property type="entry name" value="Plakin repeat"/>
    <property type="match status" value="1"/>
</dbReference>
<proteinExistence type="predicted"/>
<evidence type="ECO:0000313" key="2">
    <source>
        <dbReference type="Proteomes" id="UP001626550"/>
    </source>
</evidence>
<reference evidence="1 2" key="1">
    <citation type="submission" date="2024-11" db="EMBL/GenBank/DDBJ databases">
        <title>Adaptive evolution of stress response genes in parasites aligns with host niche diversity.</title>
        <authorList>
            <person name="Hahn C."/>
            <person name="Resl P."/>
        </authorList>
    </citation>
    <scope>NUCLEOTIDE SEQUENCE [LARGE SCALE GENOMIC DNA]</scope>
    <source>
        <strain evidence="1">EGGRZ-B1_66</strain>
        <tissue evidence="1">Body</tissue>
    </source>
</reference>
<dbReference type="SUPFAM" id="SSF75399">
    <property type="entry name" value="Plakin repeat"/>
    <property type="match status" value="1"/>
</dbReference>
<name>A0ABD2Q5Q8_9PLAT</name>
<dbReference type="EMBL" id="JBJKFK010000870">
    <property type="protein sequence ID" value="KAL3314925.1"/>
    <property type="molecule type" value="Genomic_DNA"/>
</dbReference>
<dbReference type="InterPro" id="IPR035915">
    <property type="entry name" value="Plakin_repeat_sf"/>
</dbReference>
<organism evidence="1 2">
    <name type="scientific">Cichlidogyrus casuarinus</name>
    <dbReference type="NCBI Taxonomy" id="1844966"/>
    <lineage>
        <taxon>Eukaryota</taxon>
        <taxon>Metazoa</taxon>
        <taxon>Spiralia</taxon>
        <taxon>Lophotrochozoa</taxon>
        <taxon>Platyhelminthes</taxon>
        <taxon>Monogenea</taxon>
        <taxon>Monopisthocotylea</taxon>
        <taxon>Dactylogyridea</taxon>
        <taxon>Ancyrocephalidae</taxon>
        <taxon>Cichlidogyrus</taxon>
    </lineage>
</organism>
<dbReference type="Proteomes" id="UP001626550">
    <property type="component" value="Unassembled WGS sequence"/>
</dbReference>
<dbReference type="AlphaFoldDB" id="A0ABD2Q5Q8"/>
<protein>
    <submittedName>
        <fullName evidence="1">Uncharacterized protein</fullName>
    </submittedName>
</protein>
<sequence length="154" mass="17573">MLPDKENVYMTAADAYYKGVLKLMYNTGENLVPLEEAIKHKLVTLAPRDSAHRMDSTKLGHASVIWMTSDYRRRRYNVLGCRGDKRSALMPLEQAINTGLVDEKRAQLVRANGERMSIKTAVKLDLMALELINESAIEQTRRHLELSERSDLEL</sequence>